<dbReference type="OrthoDB" id="10477364at2759"/>
<dbReference type="Gene3D" id="2.60.120.620">
    <property type="entry name" value="q2cbj1_9rhob like domain"/>
    <property type="match status" value="1"/>
</dbReference>
<dbReference type="EMBL" id="CP001326">
    <property type="protein sequence ID" value="ACO63275.1"/>
    <property type="molecule type" value="Genomic_DNA"/>
</dbReference>
<dbReference type="InParanoid" id="C1E5L3"/>
<dbReference type="KEGG" id="mis:MICPUN_58356"/>
<proteinExistence type="predicted"/>
<evidence type="ECO:0000256" key="1">
    <source>
        <dbReference type="SAM" id="MobiDB-lite"/>
    </source>
</evidence>
<dbReference type="Proteomes" id="UP000002009">
    <property type="component" value="Chromosome 5"/>
</dbReference>
<dbReference type="OMA" id="FESHVEY"/>
<protein>
    <submittedName>
        <fullName evidence="2">Uncharacterized protein</fullName>
    </submittedName>
</protein>
<organism evidence="2 3">
    <name type="scientific">Micromonas commoda (strain RCC299 / NOUM17 / CCMP2709)</name>
    <name type="common">Picoplanktonic green alga</name>
    <dbReference type="NCBI Taxonomy" id="296587"/>
    <lineage>
        <taxon>Eukaryota</taxon>
        <taxon>Viridiplantae</taxon>
        <taxon>Chlorophyta</taxon>
        <taxon>Mamiellophyceae</taxon>
        <taxon>Mamiellales</taxon>
        <taxon>Mamiellaceae</taxon>
        <taxon>Micromonas</taxon>
    </lineage>
</organism>
<dbReference type="RefSeq" id="XP_002502017.1">
    <property type="nucleotide sequence ID" value="XM_002501971.1"/>
</dbReference>
<dbReference type="AlphaFoldDB" id="C1E5L3"/>
<feature type="region of interest" description="Disordered" evidence="1">
    <location>
        <begin position="140"/>
        <end position="206"/>
    </location>
</feature>
<sequence length="406" mass="43365">MSRRFATLADLMTGRGGVHEVSARRLVPVAVADLEGVDRLSSEAVLEAGPSGAGGDARDAAASPSRYFESHVEYVLPVASAGAPPRSLHVLRLLPAIEANLRAELLPRAHANARRGFDAMERLVLGPDAGVTVSNVGGYQSAHDVLEPDTWSDSDEEDGEEQDGEEQDGEEQDGEEQDGEEQDGEEQDGDERLPRDAAVDDVEPAASRATIKGWGMLSEVACAAHDRVRDRAMGERAVTRDDLYGWLNCNAPGDFNKLHDHGGAESWSGVYYLQCPAPVRGVGSDSDGDSEWDEAEDEGAYGAGALGLRCHVSRHVSDNVSGSVSDDDGGDTSDASVPYLRFQPRVGDLIVFRGDVLHAVESNGCARRGFWRGDLSDKDMESMRMSVAFNEDSAAADRKAALALAA</sequence>
<name>C1E5L3_MICCC</name>
<feature type="compositionally biased region" description="Acidic residues" evidence="1">
    <location>
        <begin position="150"/>
        <end position="189"/>
    </location>
</feature>
<dbReference type="Pfam" id="PF13759">
    <property type="entry name" value="2OG-FeII_Oxy_5"/>
    <property type="match status" value="1"/>
</dbReference>
<evidence type="ECO:0000313" key="2">
    <source>
        <dbReference type="EMBL" id="ACO63275.1"/>
    </source>
</evidence>
<evidence type="ECO:0000313" key="3">
    <source>
        <dbReference type="Proteomes" id="UP000002009"/>
    </source>
</evidence>
<dbReference type="InterPro" id="IPR012668">
    <property type="entry name" value="CHP02466"/>
</dbReference>
<dbReference type="GeneID" id="8243681"/>
<accession>C1E5L3</accession>
<keyword evidence="3" id="KW-1185">Reference proteome</keyword>
<gene>
    <name evidence="2" type="ORF">MICPUN_58356</name>
</gene>
<reference evidence="2 3" key="1">
    <citation type="journal article" date="2009" name="Science">
        <title>Green evolution and dynamic adaptations revealed by genomes of the marine picoeukaryotes Micromonas.</title>
        <authorList>
            <person name="Worden A.Z."/>
            <person name="Lee J.H."/>
            <person name="Mock T."/>
            <person name="Rouze P."/>
            <person name="Simmons M.P."/>
            <person name="Aerts A.L."/>
            <person name="Allen A.E."/>
            <person name="Cuvelier M.L."/>
            <person name="Derelle E."/>
            <person name="Everett M.V."/>
            <person name="Foulon E."/>
            <person name="Grimwood J."/>
            <person name="Gundlach H."/>
            <person name="Henrissat B."/>
            <person name="Napoli C."/>
            <person name="McDonald S.M."/>
            <person name="Parker M.S."/>
            <person name="Rombauts S."/>
            <person name="Salamov A."/>
            <person name="Von Dassow P."/>
            <person name="Badger J.H."/>
            <person name="Coutinho P.M."/>
            <person name="Demir E."/>
            <person name="Dubchak I."/>
            <person name="Gentemann C."/>
            <person name="Eikrem W."/>
            <person name="Gready J.E."/>
            <person name="John U."/>
            <person name="Lanier W."/>
            <person name="Lindquist E.A."/>
            <person name="Lucas S."/>
            <person name="Mayer K.F."/>
            <person name="Moreau H."/>
            <person name="Not F."/>
            <person name="Otillar R."/>
            <person name="Panaud O."/>
            <person name="Pangilinan J."/>
            <person name="Paulsen I."/>
            <person name="Piegu B."/>
            <person name="Poliakov A."/>
            <person name="Robbens S."/>
            <person name="Schmutz J."/>
            <person name="Toulza E."/>
            <person name="Wyss T."/>
            <person name="Zelensky A."/>
            <person name="Zhou K."/>
            <person name="Armbrust E.V."/>
            <person name="Bhattacharya D."/>
            <person name="Goodenough U.W."/>
            <person name="Van de Peer Y."/>
            <person name="Grigoriev I.V."/>
        </authorList>
    </citation>
    <scope>NUCLEOTIDE SEQUENCE [LARGE SCALE GENOMIC DNA]</scope>
    <source>
        <strain evidence="3">RCC299 / NOUM17</strain>
    </source>
</reference>